<dbReference type="PANTHER" id="PTHR30154:SF34">
    <property type="entry name" value="TRANSCRIPTIONAL REGULATOR AZLB"/>
    <property type="match status" value="1"/>
</dbReference>
<sequence>MNGNAVESGSNYPRSVESIDQRLAHALQIDGRAPFAKIAEVLGTSEHTAARRYQRLKERGVRVKGALNRFRLGHHAWTLRLRCTPDAGPVLAQALANRSDTFWVHLMSGGTEISCLQQVESPDELLLDRLPRRLVDVSAHNILRGFASPGTWRGVACLTDDEAAALKPEFEPEPPTGLTGLDDALIAALTIDGRASFAELATTAGTSETTARRRVEHLRRTGVLELQLDADPAQFGFHTQARLWMRVQPRHLAQAGAALATHPEVYFAAATTGPANLVASVACRSSGDLYRYQTECIGMLDGLAELETAPVLRTLKRS</sequence>
<dbReference type="InterPro" id="IPR019887">
    <property type="entry name" value="Tscrpt_reg_AsnC/Lrp_C"/>
</dbReference>
<keyword evidence="6" id="KW-1185">Reference proteome</keyword>
<dbReference type="Pfam" id="PF01037">
    <property type="entry name" value="AsnC_trans_reg"/>
    <property type="match status" value="1"/>
</dbReference>
<evidence type="ECO:0000256" key="1">
    <source>
        <dbReference type="ARBA" id="ARBA00023015"/>
    </source>
</evidence>
<dbReference type="InterPro" id="IPR036390">
    <property type="entry name" value="WH_DNA-bd_sf"/>
</dbReference>
<keyword evidence="3" id="KW-0804">Transcription</keyword>
<accession>A0A7C9RZ14</accession>
<dbReference type="PROSITE" id="PS50956">
    <property type="entry name" value="HTH_ASNC_2"/>
    <property type="match status" value="1"/>
</dbReference>
<organism evidence="5 6">
    <name type="scientific">Lentzea alba</name>
    <dbReference type="NCBI Taxonomy" id="2714351"/>
    <lineage>
        <taxon>Bacteria</taxon>
        <taxon>Bacillati</taxon>
        <taxon>Actinomycetota</taxon>
        <taxon>Actinomycetes</taxon>
        <taxon>Pseudonocardiales</taxon>
        <taxon>Pseudonocardiaceae</taxon>
        <taxon>Lentzea</taxon>
    </lineage>
</organism>
<evidence type="ECO:0000313" key="6">
    <source>
        <dbReference type="Proteomes" id="UP000481360"/>
    </source>
</evidence>
<dbReference type="GO" id="GO:0043565">
    <property type="term" value="F:sequence-specific DNA binding"/>
    <property type="evidence" value="ECO:0007669"/>
    <property type="project" value="InterPro"/>
</dbReference>
<feature type="domain" description="HTH asnC-type" evidence="4">
    <location>
        <begin position="178"/>
        <end position="238"/>
    </location>
</feature>
<keyword evidence="2" id="KW-0238">DNA-binding</keyword>
<dbReference type="GO" id="GO:0005829">
    <property type="term" value="C:cytosol"/>
    <property type="evidence" value="ECO:0007669"/>
    <property type="project" value="TreeGrafter"/>
</dbReference>
<dbReference type="PRINTS" id="PR00033">
    <property type="entry name" value="HTHASNC"/>
</dbReference>
<dbReference type="InterPro" id="IPR019888">
    <property type="entry name" value="Tscrpt_reg_AsnC-like"/>
</dbReference>
<name>A0A7C9RZ14_9PSEU</name>
<keyword evidence="1" id="KW-0805">Transcription regulation</keyword>
<protein>
    <submittedName>
        <fullName evidence="5">Lrp/AsnC family transcriptional regulator</fullName>
    </submittedName>
</protein>
<proteinExistence type="predicted"/>
<dbReference type="Proteomes" id="UP000481360">
    <property type="component" value="Unassembled WGS sequence"/>
</dbReference>
<dbReference type="Gene3D" id="1.10.10.10">
    <property type="entry name" value="Winged helix-like DNA-binding domain superfamily/Winged helix DNA-binding domain"/>
    <property type="match status" value="2"/>
</dbReference>
<dbReference type="InterPro" id="IPR011008">
    <property type="entry name" value="Dimeric_a/b-barrel"/>
</dbReference>
<evidence type="ECO:0000313" key="5">
    <source>
        <dbReference type="EMBL" id="NGY65506.1"/>
    </source>
</evidence>
<dbReference type="SMART" id="SM00344">
    <property type="entry name" value="HTH_ASNC"/>
    <property type="match status" value="1"/>
</dbReference>
<gene>
    <name evidence="5" type="ORF">G7043_42095</name>
</gene>
<evidence type="ECO:0000256" key="3">
    <source>
        <dbReference type="ARBA" id="ARBA00023163"/>
    </source>
</evidence>
<dbReference type="InterPro" id="IPR000485">
    <property type="entry name" value="AsnC-type_HTH_dom"/>
</dbReference>
<reference evidence="5 6" key="1">
    <citation type="submission" date="2020-03" db="EMBL/GenBank/DDBJ databases">
        <title>Isolation and identification of active actinomycetes.</title>
        <authorList>
            <person name="Sun X."/>
        </authorList>
    </citation>
    <scope>NUCLEOTIDE SEQUENCE [LARGE SCALE GENOMIC DNA]</scope>
    <source>
        <strain evidence="5 6">NEAU-D13</strain>
    </source>
</reference>
<dbReference type="Pfam" id="PF13404">
    <property type="entry name" value="HTH_AsnC-type"/>
    <property type="match status" value="2"/>
</dbReference>
<dbReference type="AlphaFoldDB" id="A0A7C9RZ14"/>
<evidence type="ECO:0000256" key="2">
    <source>
        <dbReference type="ARBA" id="ARBA00023125"/>
    </source>
</evidence>
<dbReference type="PANTHER" id="PTHR30154">
    <property type="entry name" value="LEUCINE-RESPONSIVE REGULATORY PROTEIN"/>
    <property type="match status" value="1"/>
</dbReference>
<dbReference type="InterPro" id="IPR036388">
    <property type="entry name" value="WH-like_DNA-bd_sf"/>
</dbReference>
<evidence type="ECO:0000259" key="4">
    <source>
        <dbReference type="PROSITE" id="PS50956"/>
    </source>
</evidence>
<dbReference type="SUPFAM" id="SSF46785">
    <property type="entry name" value="Winged helix' DNA-binding domain"/>
    <property type="match status" value="2"/>
</dbReference>
<dbReference type="GO" id="GO:0043200">
    <property type="term" value="P:response to amino acid"/>
    <property type="evidence" value="ECO:0007669"/>
    <property type="project" value="TreeGrafter"/>
</dbReference>
<dbReference type="Gene3D" id="3.30.70.920">
    <property type="match status" value="1"/>
</dbReference>
<dbReference type="SUPFAM" id="SSF54909">
    <property type="entry name" value="Dimeric alpha+beta barrel"/>
    <property type="match status" value="1"/>
</dbReference>
<dbReference type="EMBL" id="JAAMPJ010000016">
    <property type="protein sequence ID" value="NGY65506.1"/>
    <property type="molecule type" value="Genomic_DNA"/>
</dbReference>
<comment type="caution">
    <text evidence="5">The sequence shown here is derived from an EMBL/GenBank/DDBJ whole genome shotgun (WGS) entry which is preliminary data.</text>
</comment>